<dbReference type="EMBL" id="JYDU01000416">
    <property type="protein sequence ID" value="KRX86239.1"/>
    <property type="molecule type" value="Genomic_DNA"/>
</dbReference>
<accession>A0A0V0XE15</accession>
<evidence type="ECO:0000313" key="4">
    <source>
        <dbReference type="Proteomes" id="UP000054815"/>
    </source>
</evidence>
<name>A0A0V0XE15_TRIPS</name>
<proteinExistence type="predicted"/>
<protein>
    <recommendedName>
        <fullName evidence="2">K Homology domain-containing protein</fullName>
    </recommendedName>
</protein>
<dbReference type="GO" id="GO:0003723">
    <property type="term" value="F:RNA binding"/>
    <property type="evidence" value="ECO:0007669"/>
    <property type="project" value="UniProtKB-UniRule"/>
</dbReference>
<dbReference type="InterPro" id="IPR036612">
    <property type="entry name" value="KH_dom_type_1_sf"/>
</dbReference>
<evidence type="ECO:0000259" key="2">
    <source>
        <dbReference type="SMART" id="SM00322"/>
    </source>
</evidence>
<dbReference type="Proteomes" id="UP000054815">
    <property type="component" value="Unassembled WGS sequence"/>
</dbReference>
<dbReference type="PROSITE" id="PS50084">
    <property type="entry name" value="KH_TYPE_1"/>
    <property type="match status" value="1"/>
</dbReference>
<feature type="domain" description="K Homology" evidence="2">
    <location>
        <begin position="48"/>
        <end position="144"/>
    </location>
</feature>
<organism evidence="3 4">
    <name type="scientific">Trichinella pseudospiralis</name>
    <name type="common">Parasitic roundworm</name>
    <dbReference type="NCBI Taxonomy" id="6337"/>
    <lineage>
        <taxon>Eukaryota</taxon>
        <taxon>Metazoa</taxon>
        <taxon>Ecdysozoa</taxon>
        <taxon>Nematoda</taxon>
        <taxon>Enoplea</taxon>
        <taxon>Dorylaimia</taxon>
        <taxon>Trichinellida</taxon>
        <taxon>Trichinellidae</taxon>
        <taxon>Trichinella</taxon>
    </lineage>
</organism>
<evidence type="ECO:0000313" key="3">
    <source>
        <dbReference type="EMBL" id="KRX86239.1"/>
    </source>
</evidence>
<sequence>MTSLSELSSAVKQTDEDSTKQFIRQLIINAEEHILLHHVNKLLAVPMFQNIIQIPTPEPSGQIKKGFAETCYSTTGWPYKLGSRIIGPRGCTVKAIQVLCGCSIRLIFLNDNLLKIQILVEADYESIVKFKIWKAFQLIYCLLRIDPSGEDMVKIIQFDDLKFYENQVEIIKNCFTTQQPYHSDINNASAVSSNDYSVVKRFSLEMLSVLEKRMLTYHMNNLLELPMFRGIFSVPSPEACGRVRNGYAKKIYSALDFPFNIAGRIIGPRGLTVKVIQTVCGCRIRLRCKKVNALQVEVLVKRDFESIVEFKLWRAFECINCLLKTFSSDENSVNAIQVKDLKLYATQAEMFKVHFPFKRVDFSGADSLNAPLNEKNSLIIAGIVDMFKKLEENISLYHMKNLLTLTQLQNILHLQPPVRHGKIKKGFAVKSYSTLNYPFDVASRIIGPHNLTAIAIQNICKCRIQLQYEQNNTLKVMVSAENDYENILKFKLRKVFQCINCLLKIHPFDEDFVGAIQQTDLHFWEHQMEIIFNNLPIISSLPVSQ</sequence>
<keyword evidence="1" id="KW-0694">RNA-binding</keyword>
<comment type="caution">
    <text evidence="3">The sequence shown here is derived from an EMBL/GenBank/DDBJ whole genome shotgun (WGS) entry which is preliminary data.</text>
</comment>
<dbReference type="STRING" id="6337.A0A0V0XE15"/>
<feature type="domain" description="K Homology" evidence="2">
    <location>
        <begin position="249"/>
        <end position="305"/>
    </location>
</feature>
<gene>
    <name evidence="3" type="ORF">T4E_10434</name>
</gene>
<dbReference type="InterPro" id="IPR004087">
    <property type="entry name" value="KH_dom"/>
</dbReference>
<dbReference type="SUPFAM" id="SSF54791">
    <property type="entry name" value="Eukaryotic type KH-domain (KH-domain type I)"/>
    <property type="match status" value="2"/>
</dbReference>
<reference evidence="3 4" key="1">
    <citation type="submission" date="2015-01" db="EMBL/GenBank/DDBJ databases">
        <title>Evolution of Trichinella species and genotypes.</title>
        <authorList>
            <person name="Korhonen P.K."/>
            <person name="Edoardo P."/>
            <person name="Giuseppe L.R."/>
            <person name="Gasser R.B."/>
        </authorList>
    </citation>
    <scope>NUCLEOTIDE SEQUENCE [LARGE SCALE GENOMIC DNA]</scope>
    <source>
        <strain evidence="3">ISS141</strain>
    </source>
</reference>
<dbReference type="AlphaFoldDB" id="A0A0V0XE15"/>
<dbReference type="Gene3D" id="3.30.1370.10">
    <property type="entry name" value="K Homology domain, type 1"/>
    <property type="match status" value="1"/>
</dbReference>
<evidence type="ECO:0000256" key="1">
    <source>
        <dbReference type="PROSITE-ProRule" id="PRU00117"/>
    </source>
</evidence>
<dbReference type="SMART" id="SM00322">
    <property type="entry name" value="KH"/>
    <property type="match status" value="2"/>
</dbReference>